<evidence type="ECO:0000313" key="3">
    <source>
        <dbReference type="Proteomes" id="UP000027602"/>
    </source>
</evidence>
<reference evidence="2 3" key="1">
    <citation type="journal article" date="2015" name="BMC Genomics">
        <title>Transcriptome analysis of thermophilic methylotrophic Bacillus methanolicus MGA3 using RNA-sequencing provides detailed insights into its previously uncharted transcriptional landscape.</title>
        <authorList>
            <person name="Irla M."/>
            <person name="Neshat A."/>
            <person name="Brautaset T."/>
            <person name="Ruckert C."/>
            <person name="Kalinowski J."/>
            <person name="Wendisch V.F."/>
        </authorList>
    </citation>
    <scope>NUCLEOTIDE SEQUENCE [LARGE SCALE GENOMIC DNA]</scope>
    <source>
        <strain evidence="3">MGA3 / ATCC 53907</strain>
        <plasmid evidence="3">Plasmid pBM69</plasmid>
    </source>
</reference>
<geneLocation type="plasmid" evidence="2 3">
    <name>pBM69</name>
</geneLocation>
<proteinExistence type="predicted"/>
<dbReference type="Pfam" id="PF00565">
    <property type="entry name" value="SNase"/>
    <property type="match status" value="1"/>
</dbReference>
<dbReference type="RefSeq" id="WP_237712897.1">
    <property type="nucleotide sequence ID" value="NZ_ADWW01000012.1"/>
</dbReference>
<protein>
    <recommendedName>
        <fullName evidence="1">TNase-like domain-containing protein</fullName>
    </recommendedName>
</protein>
<accession>A0A068LVM1</accession>
<organism evidence="2 3">
    <name type="scientific">Bacillus methanolicus (strain MGA3 / ATCC 53907)</name>
    <dbReference type="NCBI Taxonomy" id="796606"/>
    <lineage>
        <taxon>Bacteria</taxon>
        <taxon>Bacillati</taxon>
        <taxon>Bacillota</taxon>
        <taxon>Bacilli</taxon>
        <taxon>Bacillales</taxon>
        <taxon>Bacillaceae</taxon>
        <taxon>Bacillus</taxon>
    </lineage>
</organism>
<evidence type="ECO:0000313" key="2">
    <source>
        <dbReference type="EMBL" id="AIE61749.1"/>
    </source>
</evidence>
<dbReference type="HOGENOM" id="CLU_046484_5_2_9"/>
<dbReference type="PROSITE" id="PS50830">
    <property type="entry name" value="TNASE_3"/>
    <property type="match status" value="1"/>
</dbReference>
<evidence type="ECO:0000259" key="1">
    <source>
        <dbReference type="PROSITE" id="PS50830"/>
    </source>
</evidence>
<name>A0A068LVM1_BACMM</name>
<dbReference type="KEGG" id="bmet:BMMGA3_17000"/>
<keyword evidence="2" id="KW-0614">Plasmid</keyword>
<sequence length="101" mass="12193">MFIDTPEYTTKKERYGKEENNYTCSRLKKAKKITLELDGKDKYDKYNRLLAWVWVDGKLLQEDITKAGLVEDFYDYGTYRYENRIRAAMSYAKKHHLGMYR</sequence>
<gene>
    <name evidence="2" type="ORF">BMMGA3_17000</name>
</gene>
<dbReference type="InterPro" id="IPR035437">
    <property type="entry name" value="SNase_OB-fold_sf"/>
</dbReference>
<dbReference type="SUPFAM" id="SSF50199">
    <property type="entry name" value="Staphylococcal nuclease"/>
    <property type="match status" value="1"/>
</dbReference>
<dbReference type="InterPro" id="IPR016071">
    <property type="entry name" value="Staphylococal_nuclease_OB-fold"/>
</dbReference>
<dbReference type="Proteomes" id="UP000027602">
    <property type="component" value="Plasmid pBM69"/>
</dbReference>
<dbReference type="eggNOG" id="COG1525">
    <property type="taxonomic scope" value="Bacteria"/>
</dbReference>
<feature type="domain" description="TNase-like" evidence="1">
    <location>
        <begin position="1"/>
        <end position="101"/>
    </location>
</feature>
<keyword evidence="3" id="KW-1185">Reference proteome</keyword>
<dbReference type="AlphaFoldDB" id="A0A068LVM1"/>
<dbReference type="EMBL" id="CP007740">
    <property type="protein sequence ID" value="AIE61749.1"/>
    <property type="molecule type" value="Genomic_DNA"/>
</dbReference>
<dbReference type="Gene3D" id="2.40.50.90">
    <property type="match status" value="1"/>
</dbReference>